<dbReference type="Proteomes" id="UP000075321">
    <property type="component" value="Unassembled WGS sequence"/>
</dbReference>
<sequence length="282" mass="31259">MLTLAVATRAETYDRLDRLLPEYGIEVRHLEPTGRTLPISPETSPFEQFDVGLVFPSRLMEGGLVDALLDIPWVNDRGAIATSRNKAEVLARLSRVGVPVPDTVLVSNPVSRAELRAVFERFDPPVVIKPNSTTRGVGITLAGDLDSFLGICDYLSLIHEFPATDDRSFLVQEFLPEARDYRAMVIEGEYVGAVERTGEGWKHNVHAGARATGVRLPADHRELVERVAETLDIPFIGVDLLVSGERTLVSETNARPTVDEATKYEPDFDERLAALVRSRTRE</sequence>
<dbReference type="Gene3D" id="3.30.1490.20">
    <property type="entry name" value="ATP-grasp fold, A domain"/>
    <property type="match status" value="1"/>
</dbReference>
<gene>
    <name evidence="3" type="primary">lysX_1</name>
    <name evidence="3" type="ORF">HAPAU_04710</name>
</gene>
<keyword evidence="1" id="KW-0067">ATP-binding</keyword>
<evidence type="ECO:0000259" key="2">
    <source>
        <dbReference type="PROSITE" id="PS50975"/>
    </source>
</evidence>
<dbReference type="Gene3D" id="3.30.470.20">
    <property type="entry name" value="ATP-grasp fold, B domain"/>
    <property type="match status" value="1"/>
</dbReference>
<accession>A0A151AJW0</accession>
<dbReference type="OrthoDB" id="312280at2157"/>
<dbReference type="Pfam" id="PF08443">
    <property type="entry name" value="RimK"/>
    <property type="match status" value="1"/>
</dbReference>
<dbReference type="InterPro" id="IPR011761">
    <property type="entry name" value="ATP-grasp"/>
</dbReference>
<dbReference type="AlphaFoldDB" id="A0A151AJW0"/>
<proteinExistence type="predicted"/>
<reference evidence="3 4" key="1">
    <citation type="submission" date="2016-02" db="EMBL/GenBank/DDBJ databases">
        <title>Genome sequence of Halalkalicoccus paucihalophilus DSM 24557.</title>
        <authorList>
            <person name="Poehlein A."/>
            <person name="Daniel R."/>
        </authorList>
    </citation>
    <scope>NUCLEOTIDE SEQUENCE [LARGE SCALE GENOMIC DNA]</scope>
    <source>
        <strain evidence="3 4">DSM 24557</strain>
    </source>
</reference>
<dbReference type="SUPFAM" id="SSF56059">
    <property type="entry name" value="Glutathione synthetase ATP-binding domain-like"/>
    <property type="match status" value="1"/>
</dbReference>
<dbReference type="GO" id="GO:0016879">
    <property type="term" value="F:ligase activity, forming carbon-nitrogen bonds"/>
    <property type="evidence" value="ECO:0007669"/>
    <property type="project" value="TreeGrafter"/>
</dbReference>
<name>A0A151AJW0_9EURY</name>
<keyword evidence="4" id="KW-1185">Reference proteome</keyword>
<dbReference type="GO" id="GO:0046872">
    <property type="term" value="F:metal ion binding"/>
    <property type="evidence" value="ECO:0007669"/>
    <property type="project" value="InterPro"/>
</dbReference>
<dbReference type="InterPro" id="IPR013815">
    <property type="entry name" value="ATP_grasp_subdomain_1"/>
</dbReference>
<dbReference type="PANTHER" id="PTHR21621">
    <property type="entry name" value="RIBOSOMAL PROTEIN S6 MODIFICATION PROTEIN"/>
    <property type="match status" value="1"/>
</dbReference>
<keyword evidence="1" id="KW-0547">Nucleotide-binding</keyword>
<keyword evidence="3" id="KW-0436">Ligase</keyword>
<dbReference type="EC" id="6.3.2.-" evidence="3"/>
<dbReference type="PANTHER" id="PTHR21621:SF0">
    <property type="entry name" value="BETA-CITRYLGLUTAMATE SYNTHASE B-RELATED"/>
    <property type="match status" value="1"/>
</dbReference>
<evidence type="ECO:0000256" key="1">
    <source>
        <dbReference type="PROSITE-ProRule" id="PRU00409"/>
    </source>
</evidence>
<organism evidence="3 4">
    <name type="scientific">Halalkalicoccus paucihalophilus</name>
    <dbReference type="NCBI Taxonomy" id="1008153"/>
    <lineage>
        <taxon>Archaea</taxon>
        <taxon>Methanobacteriati</taxon>
        <taxon>Methanobacteriota</taxon>
        <taxon>Stenosarchaea group</taxon>
        <taxon>Halobacteria</taxon>
        <taxon>Halobacteriales</taxon>
        <taxon>Halococcaceae</taxon>
        <taxon>Halalkalicoccus</taxon>
    </lineage>
</organism>
<dbReference type="EMBL" id="LTAZ01000001">
    <property type="protein sequence ID" value="KYH27800.1"/>
    <property type="molecule type" value="Genomic_DNA"/>
</dbReference>
<dbReference type="InterPro" id="IPR013651">
    <property type="entry name" value="ATP-grasp_RimK-type"/>
</dbReference>
<evidence type="ECO:0000313" key="3">
    <source>
        <dbReference type="EMBL" id="KYH27800.1"/>
    </source>
</evidence>
<comment type="caution">
    <text evidence="3">The sequence shown here is derived from an EMBL/GenBank/DDBJ whole genome shotgun (WGS) entry which is preliminary data.</text>
</comment>
<dbReference type="PATRIC" id="fig|1008153.3.peg.474"/>
<dbReference type="GO" id="GO:0005737">
    <property type="term" value="C:cytoplasm"/>
    <property type="evidence" value="ECO:0007669"/>
    <property type="project" value="TreeGrafter"/>
</dbReference>
<dbReference type="PROSITE" id="PS50975">
    <property type="entry name" value="ATP_GRASP"/>
    <property type="match status" value="1"/>
</dbReference>
<evidence type="ECO:0000313" key="4">
    <source>
        <dbReference type="Proteomes" id="UP000075321"/>
    </source>
</evidence>
<dbReference type="RefSeq" id="WP_066378986.1">
    <property type="nucleotide sequence ID" value="NZ_LTAZ01000001.1"/>
</dbReference>
<feature type="domain" description="ATP-grasp" evidence="2">
    <location>
        <begin position="90"/>
        <end position="281"/>
    </location>
</feature>
<protein>
    <submittedName>
        <fullName evidence="3">Alpha-aminoadipate--LysW ligase LysX</fullName>
        <ecNumber evidence="3">6.3.2.-</ecNumber>
    </submittedName>
</protein>
<dbReference type="GO" id="GO:0005524">
    <property type="term" value="F:ATP binding"/>
    <property type="evidence" value="ECO:0007669"/>
    <property type="project" value="UniProtKB-UniRule"/>
</dbReference>